<evidence type="ECO:0000313" key="1">
    <source>
        <dbReference type="EMBL" id="UOE36978.1"/>
    </source>
</evidence>
<dbReference type="Proteomes" id="UP000831068">
    <property type="component" value="Chromosome"/>
</dbReference>
<reference evidence="1 2" key="1">
    <citation type="submission" date="2022-03" db="EMBL/GenBank/DDBJ databases">
        <title>Chryseobacterium sp. isolated from the Andong Sikhe.</title>
        <authorList>
            <person name="Won M."/>
            <person name="Kim S.-J."/>
            <person name="Kwon S.-W."/>
        </authorList>
    </citation>
    <scope>NUCLEOTIDE SEQUENCE [LARGE SCALE GENOMIC DNA]</scope>
    <source>
        <strain evidence="1 2">ADR-1</strain>
    </source>
</reference>
<sequence length="89" mass="10307">MIIRNGGVAIDISQLRAIKTEFLSQGGNLIFEFNNLVIPIEDPDTGEQRQHSFPNEAVNVYIETSDSLRAYFDEWVDLWKEYKTSKRNI</sequence>
<name>A0ABY4BCV5_9FLAO</name>
<proteinExistence type="predicted"/>
<organism evidence="1 2">
    <name type="scientific">Chryseobacterium oryzae</name>
    <dbReference type="NCBI Taxonomy" id="2929799"/>
    <lineage>
        <taxon>Bacteria</taxon>
        <taxon>Pseudomonadati</taxon>
        <taxon>Bacteroidota</taxon>
        <taxon>Flavobacteriia</taxon>
        <taxon>Flavobacteriales</taxon>
        <taxon>Weeksellaceae</taxon>
        <taxon>Chryseobacterium group</taxon>
        <taxon>Chryseobacterium</taxon>
    </lineage>
</organism>
<gene>
    <name evidence="1" type="ORF">MTP08_07830</name>
</gene>
<dbReference type="RefSeq" id="WP_243575491.1">
    <property type="nucleotide sequence ID" value="NZ_CP094529.1"/>
</dbReference>
<keyword evidence="2" id="KW-1185">Reference proteome</keyword>
<evidence type="ECO:0000313" key="2">
    <source>
        <dbReference type="Proteomes" id="UP000831068"/>
    </source>
</evidence>
<accession>A0ABY4BCV5</accession>
<protein>
    <submittedName>
        <fullName evidence="1">Uncharacterized protein</fullName>
    </submittedName>
</protein>
<dbReference type="EMBL" id="CP094529">
    <property type="protein sequence ID" value="UOE36978.1"/>
    <property type="molecule type" value="Genomic_DNA"/>
</dbReference>